<reference evidence="3 4" key="1">
    <citation type="submission" date="2021-03" db="EMBL/GenBank/DDBJ databases">
        <title>Genomic Encyclopedia of Type Strains, Phase IV (KMG-IV): sequencing the most valuable type-strain genomes for metagenomic binning, comparative biology and taxonomic classification.</title>
        <authorList>
            <person name="Goeker M."/>
        </authorList>
    </citation>
    <scope>NUCLEOTIDE SEQUENCE [LARGE SCALE GENOMIC DNA]</scope>
    <source>
        <strain evidence="3 4">DSM 27138</strain>
    </source>
</reference>
<organism evidence="3 4">
    <name type="scientific">Symbiobacterium terraclitae</name>
    <dbReference type="NCBI Taxonomy" id="557451"/>
    <lineage>
        <taxon>Bacteria</taxon>
        <taxon>Bacillati</taxon>
        <taxon>Bacillota</taxon>
        <taxon>Clostridia</taxon>
        <taxon>Eubacteriales</taxon>
        <taxon>Symbiobacteriaceae</taxon>
        <taxon>Symbiobacterium</taxon>
    </lineage>
</organism>
<dbReference type="NCBIfam" id="TIGR01440">
    <property type="entry name" value="TIGR01440 family protein"/>
    <property type="match status" value="1"/>
</dbReference>
<evidence type="ECO:0000256" key="2">
    <source>
        <dbReference type="SAM" id="MobiDB-lite"/>
    </source>
</evidence>
<comment type="caution">
    <text evidence="3">The sequence shown here is derived from an EMBL/GenBank/DDBJ whole genome shotgun (WGS) entry which is preliminary data.</text>
</comment>
<sequence>MTGESFRAGEPGRAGEPAEVDDEFLSAVRSQTRAAVDELLAVAGLSPGQVLVVGCSTSEITGRRIGSAGSEAVAGAVLEPLWEAAQEAGIYLACQCCEHLNRALVVPAAAAERYGWERVSVVPVPKAGGAFAARAMRRLPEAVVVEEIAAHAGLDIGLTMIGMHLRHVAVPVRLQTAMIGQARVVAARTRPKLIGGARAVYEIS</sequence>
<dbReference type="Pfam" id="PF04260">
    <property type="entry name" value="DUF436"/>
    <property type="match status" value="1"/>
</dbReference>
<feature type="region of interest" description="Disordered" evidence="2">
    <location>
        <begin position="1"/>
        <end position="20"/>
    </location>
</feature>
<comment type="similarity">
    <text evidence="1">Belongs to the UPF0340 family.</text>
</comment>
<protein>
    <recommendedName>
        <fullName evidence="1">UPF0340 protein J2Z79_003208</fullName>
    </recommendedName>
</protein>
<evidence type="ECO:0000313" key="3">
    <source>
        <dbReference type="EMBL" id="MBP2019766.1"/>
    </source>
</evidence>
<evidence type="ECO:0000313" key="4">
    <source>
        <dbReference type="Proteomes" id="UP001519289"/>
    </source>
</evidence>
<dbReference type="HAMAP" id="MF_00800">
    <property type="entry name" value="UPF0340"/>
    <property type="match status" value="1"/>
</dbReference>
<evidence type="ECO:0000256" key="1">
    <source>
        <dbReference type="HAMAP-Rule" id="MF_00800"/>
    </source>
</evidence>
<accession>A0ABS4JW75</accession>
<dbReference type="InterPro" id="IPR028345">
    <property type="entry name" value="Antibiotic_NAT-like"/>
</dbReference>
<gene>
    <name evidence="3" type="ORF">J2Z79_003208</name>
</gene>
<dbReference type="InterPro" id="IPR006340">
    <property type="entry name" value="DUF436"/>
</dbReference>
<dbReference type="SUPFAM" id="SSF110710">
    <property type="entry name" value="TTHA0583/YokD-like"/>
    <property type="match status" value="1"/>
</dbReference>
<dbReference type="Gene3D" id="3.40.50.10360">
    <property type="entry name" value="Hypothetical protein TT1679"/>
    <property type="match status" value="1"/>
</dbReference>
<dbReference type="EMBL" id="JAGGLG010000035">
    <property type="protein sequence ID" value="MBP2019766.1"/>
    <property type="molecule type" value="Genomic_DNA"/>
</dbReference>
<keyword evidence="4" id="KW-1185">Reference proteome</keyword>
<name>A0ABS4JW75_9FIRM</name>
<dbReference type="Proteomes" id="UP001519289">
    <property type="component" value="Unassembled WGS sequence"/>
</dbReference>
<dbReference type="PIRSF" id="PIRSF007510">
    <property type="entry name" value="UCP007510"/>
    <property type="match status" value="1"/>
</dbReference>
<proteinExistence type="inferred from homology"/>